<keyword evidence="1" id="KW-0472">Membrane</keyword>
<proteinExistence type="predicted"/>
<keyword evidence="3" id="KW-1185">Reference proteome</keyword>
<gene>
    <name evidence="2" type="ORF">PR048_023234</name>
</gene>
<keyword evidence="1" id="KW-0812">Transmembrane</keyword>
<feature type="transmembrane region" description="Helical" evidence="1">
    <location>
        <begin position="508"/>
        <end position="529"/>
    </location>
</feature>
<sequence>MASLISIILERHSPISTCSAYSPDGVAGEFYPGYSYPLIMPEYGTARARNSGRKVQRQRTESHLLLRGLLFCGGWRVKRVIDGRSSGAMLRRLQQAPPRCSLLVKFGRGRGKRLDYSPPTSTNRVRFPAGSLLDFRNWESCWTMPLVGGFSRGFLASAASSFRRCFTLIGSQDLDSYDGNTARLARRSDEPLGVRVSVARIAPSLLDLGRGVPRGSIPLLMLHKLALAPTLLFLHKLFVDAVLVASRRDWRTKWAEMMTKLGENEIRSGKKTGESEGAKKVGEILMRLWVRRGDKVDSHGRVEYVFAFDSAVLTYLLKTQQGYSRSTDNTSPLCITDCPTLKTSNSGVSRRCRHVALSSPNDGRSPFLQSSSDLRYVCICLESFLCLPYFPVTLPDVEGNADLSECRRQTPPHTQGAATLSHTRRARAKSFLFCEENPPTPFAEKFVPILSVPSIREVVGSIATGYRLFTILLPFESEKRGSNKFDTATRSECPHRPYARGLRAGVPWSRRVACIVFSFLYVLGPKLFIHWLLGPRWCRLDCSPTTKANRVRFPAGSHPIVSYVAAGWRVFSGISRFCRPCIPTLLRTQHASPSSVLETLEMLRAAQISSLAHFIGCCNVELVALDTSKAHLTVYYWRMIRPGRVVVAEFPYLNTSRKYRVKWCLETPSQHTVLRTITPRHIQYRPNKARRCFWCKIVIGCVLLLIVQCIRLGLPCAVFRWPGRLSAGWVLNADWQCGVNVERCRLSYRCSDIYIYDGGDQRHGPSVWKSSSSPRRWPQLLVRATPAIYGDNSPHNSPLVLCPPRRAVRVLTRDVTYNSVLAPLMPGFHHRGSKLDPRSDLRPTQKTVQLNWGSRLNSFRTTEIGGSKSRSEISSHRRQIHIYSEKYAYFHDIKYYEPIAKFVSYLISISHFGTKIDESEIKNHEISLTQHVYIGTKIKLEPVSELGSFDLGSGKMLVQPGWTDVGLAPTGHLATRAWHLNLLGYRRSITTGIVLCVLGEDATPKRGGDFSWRHCSSLTLGQHGVIEKPKLCAKRRKECPLNRINLSIENFKYDPFEASTNVPDSLVPLTAHTLEDRHTGGGISLKKNFSRASGNLEVTMNGLHALYLSSEQVNNMLRASRPRLPAPFFSASEAEKRGSDKGDTTTHIKCALAAKRKALYWRAVFSSHCVYLWNFQR</sequence>
<organism evidence="2 3">
    <name type="scientific">Dryococelus australis</name>
    <dbReference type="NCBI Taxonomy" id="614101"/>
    <lineage>
        <taxon>Eukaryota</taxon>
        <taxon>Metazoa</taxon>
        <taxon>Ecdysozoa</taxon>
        <taxon>Arthropoda</taxon>
        <taxon>Hexapoda</taxon>
        <taxon>Insecta</taxon>
        <taxon>Pterygota</taxon>
        <taxon>Neoptera</taxon>
        <taxon>Polyneoptera</taxon>
        <taxon>Phasmatodea</taxon>
        <taxon>Verophasmatodea</taxon>
        <taxon>Anareolatae</taxon>
        <taxon>Phasmatidae</taxon>
        <taxon>Eurycanthinae</taxon>
        <taxon>Dryococelus</taxon>
    </lineage>
</organism>
<comment type="caution">
    <text evidence="2">The sequence shown here is derived from an EMBL/GenBank/DDBJ whole genome shotgun (WGS) entry which is preliminary data.</text>
</comment>
<name>A0ABQ9GTL1_9NEOP</name>
<feature type="transmembrane region" description="Helical" evidence="1">
    <location>
        <begin position="693"/>
        <end position="714"/>
    </location>
</feature>
<protein>
    <submittedName>
        <fullName evidence="2">Uncharacterized protein</fullName>
    </submittedName>
</protein>
<evidence type="ECO:0000313" key="3">
    <source>
        <dbReference type="Proteomes" id="UP001159363"/>
    </source>
</evidence>
<evidence type="ECO:0000256" key="1">
    <source>
        <dbReference type="SAM" id="Phobius"/>
    </source>
</evidence>
<dbReference type="EMBL" id="JARBHB010000009">
    <property type="protein sequence ID" value="KAJ8875339.1"/>
    <property type="molecule type" value="Genomic_DNA"/>
</dbReference>
<evidence type="ECO:0000313" key="2">
    <source>
        <dbReference type="EMBL" id="KAJ8875339.1"/>
    </source>
</evidence>
<keyword evidence="1" id="KW-1133">Transmembrane helix</keyword>
<dbReference type="Proteomes" id="UP001159363">
    <property type="component" value="Chromosome 8"/>
</dbReference>
<accession>A0ABQ9GTL1</accession>
<reference evidence="2 3" key="1">
    <citation type="submission" date="2023-02" db="EMBL/GenBank/DDBJ databases">
        <title>LHISI_Scaffold_Assembly.</title>
        <authorList>
            <person name="Stuart O.P."/>
            <person name="Cleave R."/>
            <person name="Magrath M.J.L."/>
            <person name="Mikheyev A.S."/>
        </authorList>
    </citation>
    <scope>NUCLEOTIDE SEQUENCE [LARGE SCALE GENOMIC DNA]</scope>
    <source>
        <strain evidence="2">Daus_M_001</strain>
        <tissue evidence="2">Leg muscle</tissue>
    </source>
</reference>